<keyword evidence="2" id="KW-1185">Reference proteome</keyword>
<dbReference type="InterPro" id="IPR019587">
    <property type="entry name" value="Polyketide_cyclase/dehydratase"/>
</dbReference>
<comment type="caution">
    <text evidence="1">The sequence shown here is derived from an EMBL/GenBank/DDBJ whole genome shotgun (WGS) entry which is preliminary data.</text>
</comment>
<dbReference type="RefSeq" id="WP_307489348.1">
    <property type="nucleotide sequence ID" value="NZ_JAUSVB010000001.1"/>
</dbReference>
<organism evidence="1 2">
    <name type="scientific">Cellulomonas humilata</name>
    <dbReference type="NCBI Taxonomy" id="144055"/>
    <lineage>
        <taxon>Bacteria</taxon>
        <taxon>Bacillati</taxon>
        <taxon>Actinomycetota</taxon>
        <taxon>Actinomycetes</taxon>
        <taxon>Micrococcales</taxon>
        <taxon>Cellulomonadaceae</taxon>
        <taxon>Cellulomonas</taxon>
    </lineage>
</organism>
<dbReference type="SUPFAM" id="SSF55961">
    <property type="entry name" value="Bet v1-like"/>
    <property type="match status" value="1"/>
</dbReference>
<dbReference type="Proteomes" id="UP001239626">
    <property type="component" value="Unassembled WGS sequence"/>
</dbReference>
<gene>
    <name evidence="1" type="ORF">J2X26_000387</name>
</gene>
<dbReference type="EMBL" id="JAUSVB010000001">
    <property type="protein sequence ID" value="MDQ0372090.1"/>
    <property type="molecule type" value="Genomic_DNA"/>
</dbReference>
<name>A0ABU0EA10_9CELL</name>
<accession>A0ABU0EA10</accession>
<dbReference type="Gene3D" id="3.30.530.20">
    <property type="match status" value="1"/>
</dbReference>
<dbReference type="Pfam" id="PF10604">
    <property type="entry name" value="Polyketide_cyc2"/>
    <property type="match status" value="1"/>
</dbReference>
<evidence type="ECO:0000313" key="1">
    <source>
        <dbReference type="EMBL" id="MDQ0372090.1"/>
    </source>
</evidence>
<dbReference type="InterPro" id="IPR023393">
    <property type="entry name" value="START-like_dom_sf"/>
</dbReference>
<reference evidence="1 2" key="1">
    <citation type="submission" date="2023-07" db="EMBL/GenBank/DDBJ databases">
        <title>Sorghum-associated microbial communities from plants grown in Nebraska, USA.</title>
        <authorList>
            <person name="Schachtman D."/>
        </authorList>
    </citation>
    <scope>NUCLEOTIDE SEQUENCE [LARGE SCALE GENOMIC DNA]</scope>
    <source>
        <strain evidence="1 2">BE332</strain>
    </source>
</reference>
<sequence>MTSIPIDAVVRSFPVDATTAWELVADLRNHERWIPMTRVSLDGPAAAGATVTAVSGPFARRGFPGLADVMTVDRYDPPVGAEPGVATFTKIGWVLRGHASIIVVPAGPSSSRVFWSEDVYLAGPLPRRLTGALLSPFLGGMVRYALLKARGEARATDRHR</sequence>
<proteinExistence type="predicted"/>
<dbReference type="CDD" id="cd07812">
    <property type="entry name" value="SRPBCC"/>
    <property type="match status" value="1"/>
</dbReference>
<evidence type="ECO:0008006" key="3">
    <source>
        <dbReference type="Google" id="ProtNLM"/>
    </source>
</evidence>
<evidence type="ECO:0000313" key="2">
    <source>
        <dbReference type="Proteomes" id="UP001239626"/>
    </source>
</evidence>
<protein>
    <recommendedName>
        <fullName evidence="3">Polyketide cyclase</fullName>
    </recommendedName>
</protein>